<gene>
    <name evidence="1" type="ordered locus">Mthe_1424</name>
</gene>
<accession>A0B925</accession>
<dbReference type="Proteomes" id="UP000000674">
    <property type="component" value="Chromosome"/>
</dbReference>
<dbReference type="KEGG" id="mtp:Mthe_1424"/>
<name>A0B925_METTP</name>
<proteinExistence type="predicted"/>
<organism evidence="1 2">
    <name type="scientific">Methanothrix thermoacetophila (strain DSM 6194 / JCM 14653 / NBRC 101360 / PT)</name>
    <name type="common">Methanosaeta thermophila</name>
    <dbReference type="NCBI Taxonomy" id="349307"/>
    <lineage>
        <taxon>Archaea</taxon>
        <taxon>Methanobacteriati</taxon>
        <taxon>Methanobacteriota</taxon>
        <taxon>Stenosarchaea group</taxon>
        <taxon>Methanomicrobia</taxon>
        <taxon>Methanotrichales</taxon>
        <taxon>Methanotrichaceae</taxon>
        <taxon>Methanothrix</taxon>
    </lineage>
</organism>
<protein>
    <submittedName>
        <fullName evidence="1">Uncharacterized protein</fullName>
    </submittedName>
</protein>
<sequence length="89" mass="10299">MHRRSSDTSYTARSCLITGAKEVAELEEDQSVLDQFVPFCPKCGNECLPKELRRALDAQSWKKIIVETIYYCPRCDNYWSEGLVEKGYK</sequence>
<dbReference type="STRING" id="349307.Mthe_1424"/>
<dbReference type="EMBL" id="CP000477">
    <property type="protein sequence ID" value="ABK15199.1"/>
    <property type="molecule type" value="Genomic_DNA"/>
</dbReference>
<dbReference type="AlphaFoldDB" id="A0B925"/>
<evidence type="ECO:0000313" key="1">
    <source>
        <dbReference type="EMBL" id="ABK15199.1"/>
    </source>
</evidence>
<dbReference type="HOGENOM" id="CLU_188845_0_0_2"/>
<evidence type="ECO:0000313" key="2">
    <source>
        <dbReference type="Proteomes" id="UP000000674"/>
    </source>
</evidence>
<keyword evidence="2" id="KW-1185">Reference proteome</keyword>
<reference evidence="1 2" key="1">
    <citation type="submission" date="2006-10" db="EMBL/GenBank/DDBJ databases">
        <title>Complete sequence of Methanosaeta thermophila PT.</title>
        <authorList>
            <consortium name="US DOE Joint Genome Institute"/>
            <person name="Copeland A."/>
            <person name="Lucas S."/>
            <person name="Lapidus A."/>
            <person name="Barry K."/>
            <person name="Detter J.C."/>
            <person name="Glavina del Rio T."/>
            <person name="Hammon N."/>
            <person name="Israni S."/>
            <person name="Pitluck S."/>
            <person name="Chain P."/>
            <person name="Malfatti S."/>
            <person name="Shin M."/>
            <person name="Vergez L."/>
            <person name="Schmutz J."/>
            <person name="Larimer F."/>
            <person name="Land M."/>
            <person name="Hauser L."/>
            <person name="Kyrpides N."/>
            <person name="Kim E."/>
            <person name="Smith K.S."/>
            <person name="Ingram-Smith C."/>
            <person name="Richardson P."/>
        </authorList>
    </citation>
    <scope>NUCLEOTIDE SEQUENCE [LARGE SCALE GENOMIC DNA]</scope>
    <source>
        <strain evidence="2">DSM 6194 / JCM 14653 / NBRC 101360 / PT</strain>
    </source>
</reference>